<organism evidence="1 2">
    <name type="scientific">Xenorhabdus szentirmaii DSM 16338</name>
    <dbReference type="NCBI Taxonomy" id="1427518"/>
    <lineage>
        <taxon>Bacteria</taxon>
        <taxon>Pseudomonadati</taxon>
        <taxon>Pseudomonadota</taxon>
        <taxon>Gammaproteobacteria</taxon>
        <taxon>Enterobacterales</taxon>
        <taxon>Morganellaceae</taxon>
        <taxon>Xenorhabdus</taxon>
    </lineage>
</organism>
<evidence type="ECO:0000313" key="1">
    <source>
        <dbReference type="EMBL" id="CDL83850.1"/>
    </source>
</evidence>
<reference evidence="1" key="1">
    <citation type="submission" date="2013-11" db="EMBL/GenBank/DDBJ databases">
        <title>Draft genome sequence and annotation of the entomopathogenic bacteria, Xenorhabdus cabanillasi strain JM26 and Xenorhabdus szentirmai strain DSM 16338.</title>
        <authorList>
            <person name="Gualtieri M."/>
            <person name="Ogier J.C."/>
            <person name="Pages S."/>
            <person name="Givaudan A."/>
            <person name="Gaudriault S."/>
        </authorList>
    </citation>
    <scope>NUCLEOTIDE SEQUENCE [LARGE SCALE GENOMIC DNA]</scope>
    <source>
        <strain evidence="1">DSM 16338</strain>
    </source>
</reference>
<dbReference type="EMBL" id="CBXF010000097">
    <property type="protein sequence ID" value="CDL83850.1"/>
    <property type="molecule type" value="Genomic_DNA"/>
</dbReference>
<evidence type="ECO:0000313" key="2">
    <source>
        <dbReference type="Proteomes" id="UP000019202"/>
    </source>
</evidence>
<accession>W1J311</accession>
<proteinExistence type="predicted"/>
<dbReference type="Gene3D" id="3.40.50.300">
    <property type="entry name" value="P-loop containing nucleotide triphosphate hydrolases"/>
    <property type="match status" value="1"/>
</dbReference>
<protein>
    <submittedName>
        <fullName evidence="1">Uncharacterized protein</fullName>
    </submittedName>
</protein>
<dbReference type="Proteomes" id="UP000019202">
    <property type="component" value="Unassembled WGS sequence"/>
</dbReference>
<sequence>MDWETNFNADRGGQMNNITLNLTLDIVYNINRKFVLDLFVWQKRWKSNQHHRNRFLHKCRQAGADYYFVLEALSDACRTGRNKFFMSNKELLPVFVHYLAQYFPDQHAYLTENAEEIRLVTLSNGAEIRFVHENSPVAALCGDVYVSEWAWSDNPVQLVQLALDLSMHEQWKRTFYSSRGSGDNGEEAYKKFFSQDRIMGAPTFFDIVTLFDDAENRWDKEQLREAWSRKDFEELFLCRFPHPRW</sequence>
<name>W1J311_9GAMM</name>
<dbReference type="InterPro" id="IPR027417">
    <property type="entry name" value="P-loop_NTPase"/>
</dbReference>
<gene>
    <name evidence="1" type="ORF">XSR1_380015</name>
</gene>
<dbReference type="STRING" id="1427518.XSR1_380015"/>
<keyword evidence="2" id="KW-1185">Reference proteome</keyword>
<dbReference type="Pfam" id="PF03237">
    <property type="entry name" value="Terminase_6N"/>
    <property type="match status" value="1"/>
</dbReference>
<comment type="caution">
    <text evidence="1">The sequence shown here is derived from an EMBL/GenBank/DDBJ whole genome shotgun (WGS) entry which is preliminary data.</text>
</comment>
<dbReference type="AlphaFoldDB" id="W1J311"/>